<gene>
    <name evidence="2" type="ORF">ABEB36_000665</name>
</gene>
<keyword evidence="3" id="KW-1185">Reference proteome</keyword>
<feature type="chain" id="PRO_5044841887" evidence="1">
    <location>
        <begin position="17"/>
        <end position="112"/>
    </location>
</feature>
<evidence type="ECO:0000313" key="2">
    <source>
        <dbReference type="EMBL" id="KAL1516812.1"/>
    </source>
</evidence>
<dbReference type="AlphaFoldDB" id="A0ABD1FCL6"/>
<sequence>MLKLFFFVLLVSYGSAGLVPLDDGYGLGLGGPGILGHGIALAAPKVIAAPAAIAVKTGATSYQNSNLISLHATPVVTKAIAAPYAAPIAAPIITKVAAPVGVVGYDGTFLKI</sequence>
<accession>A0ABD1FCL6</accession>
<evidence type="ECO:0000313" key="3">
    <source>
        <dbReference type="Proteomes" id="UP001566132"/>
    </source>
</evidence>
<evidence type="ECO:0000256" key="1">
    <source>
        <dbReference type="SAM" id="SignalP"/>
    </source>
</evidence>
<feature type="signal peptide" evidence="1">
    <location>
        <begin position="1"/>
        <end position="16"/>
    </location>
</feature>
<dbReference type="Proteomes" id="UP001566132">
    <property type="component" value="Unassembled WGS sequence"/>
</dbReference>
<organism evidence="2 3">
    <name type="scientific">Hypothenemus hampei</name>
    <name type="common">Coffee berry borer</name>
    <dbReference type="NCBI Taxonomy" id="57062"/>
    <lineage>
        <taxon>Eukaryota</taxon>
        <taxon>Metazoa</taxon>
        <taxon>Ecdysozoa</taxon>
        <taxon>Arthropoda</taxon>
        <taxon>Hexapoda</taxon>
        <taxon>Insecta</taxon>
        <taxon>Pterygota</taxon>
        <taxon>Neoptera</taxon>
        <taxon>Endopterygota</taxon>
        <taxon>Coleoptera</taxon>
        <taxon>Polyphaga</taxon>
        <taxon>Cucujiformia</taxon>
        <taxon>Curculionidae</taxon>
        <taxon>Scolytinae</taxon>
        <taxon>Hypothenemus</taxon>
    </lineage>
</organism>
<keyword evidence="1" id="KW-0732">Signal</keyword>
<reference evidence="2 3" key="1">
    <citation type="submission" date="2024-05" db="EMBL/GenBank/DDBJ databases">
        <title>Genetic variation in Jamaican populations of the coffee berry borer (Hypothenemus hampei).</title>
        <authorList>
            <person name="Errbii M."/>
            <person name="Myrie A."/>
        </authorList>
    </citation>
    <scope>NUCLEOTIDE SEQUENCE [LARGE SCALE GENOMIC DNA]</scope>
    <source>
        <strain evidence="2">JA-Hopewell-2020-01-JO</strain>
        <tissue evidence="2">Whole body</tissue>
    </source>
</reference>
<dbReference type="EMBL" id="JBDJPC010000001">
    <property type="protein sequence ID" value="KAL1516812.1"/>
    <property type="molecule type" value="Genomic_DNA"/>
</dbReference>
<comment type="caution">
    <text evidence="2">The sequence shown here is derived from an EMBL/GenBank/DDBJ whole genome shotgun (WGS) entry which is preliminary data.</text>
</comment>
<proteinExistence type="predicted"/>
<protein>
    <submittedName>
        <fullName evidence="2">Uncharacterized protein</fullName>
    </submittedName>
</protein>
<name>A0ABD1FCL6_HYPHA</name>